<dbReference type="EMBL" id="FZOQ01000009">
    <property type="protein sequence ID" value="SNS61207.1"/>
    <property type="molecule type" value="Genomic_DNA"/>
</dbReference>
<name>A0A239FW24_9BACT</name>
<dbReference type="Proteomes" id="UP000198432">
    <property type="component" value="Unassembled WGS sequence"/>
</dbReference>
<sequence>MINTREELLNALAEAAELEHGLLIQYLFAAFSLKRRPDEGISLTQQLMIEDWEKTILSVAHQEMYHLANVCNLLSAIGGAPRFERPNFPQPLKKYYPFDFQLEKFNDFTLYRFIIFELPQGVTPPPPPKEVNLNESIKTTAAFAPDPLIYNHIGELYNRIAEGFKAIPESLLFIGSHNHQDIDRWTLRLSMHAVTNRETALKAIKEIVEEGEGTTNNRKDSHYDKFLKIREALLAEKAKDPDFEPARQIVINPQTREHRDINGAITLITNKISRKVAELFNTTYSTMLMMLIQYYSYGDENQHQREMLRDSSRRLMSALIRPLAEILTEMPVSESVEDGMSGPGFEIYGPLGLLGKTSSRWKILLERIQHHIEDVDDILQFRNEHPVLNRMGKLRENLAGTMINLKSITA</sequence>
<keyword evidence="3" id="KW-1185">Reference proteome</keyword>
<gene>
    <name evidence="2" type="ORF">SAMN06296052_109153</name>
</gene>
<dbReference type="Pfam" id="PF12902">
    <property type="entry name" value="Ferritin-like"/>
    <property type="match status" value="1"/>
</dbReference>
<evidence type="ECO:0000259" key="1">
    <source>
        <dbReference type="Pfam" id="PF12902"/>
    </source>
</evidence>
<reference evidence="3" key="1">
    <citation type="submission" date="2017-06" db="EMBL/GenBank/DDBJ databases">
        <authorList>
            <person name="Varghese N."/>
            <person name="Submissions S."/>
        </authorList>
    </citation>
    <scope>NUCLEOTIDE SEQUENCE [LARGE SCALE GENOMIC DNA]</scope>
    <source>
        <strain evidence="3">NKM1</strain>
    </source>
</reference>
<feature type="domain" description="Iminophenyl-pyruvate dimer synthase" evidence="1">
    <location>
        <begin position="12"/>
        <end position="230"/>
    </location>
</feature>
<dbReference type="AlphaFoldDB" id="A0A239FW24"/>
<protein>
    <submittedName>
        <fullName evidence="2">Ferritin-like</fullName>
    </submittedName>
</protein>
<dbReference type="PANTHER" id="PTHR34400:SF4">
    <property type="entry name" value="MEMBRANE PROTEIN"/>
    <property type="match status" value="1"/>
</dbReference>
<organism evidence="2 3">
    <name type="scientific">Pontibacter ummariensis</name>
    <dbReference type="NCBI Taxonomy" id="1610492"/>
    <lineage>
        <taxon>Bacteria</taxon>
        <taxon>Pseudomonadati</taxon>
        <taxon>Bacteroidota</taxon>
        <taxon>Cytophagia</taxon>
        <taxon>Cytophagales</taxon>
        <taxon>Hymenobacteraceae</taxon>
        <taxon>Pontibacter</taxon>
    </lineage>
</organism>
<proteinExistence type="predicted"/>
<dbReference type="OrthoDB" id="9795032at2"/>
<accession>A0A239FW24</accession>
<evidence type="ECO:0000313" key="2">
    <source>
        <dbReference type="EMBL" id="SNS61207.1"/>
    </source>
</evidence>
<evidence type="ECO:0000313" key="3">
    <source>
        <dbReference type="Proteomes" id="UP000198432"/>
    </source>
</evidence>
<dbReference type="InterPro" id="IPR012347">
    <property type="entry name" value="Ferritin-like"/>
</dbReference>
<dbReference type="Gene3D" id="1.20.1260.10">
    <property type="match status" value="1"/>
</dbReference>
<dbReference type="InterPro" id="IPR026820">
    <property type="entry name" value="VioB/RebD_dom"/>
</dbReference>
<dbReference type="PANTHER" id="PTHR34400">
    <property type="match status" value="1"/>
</dbReference>
<dbReference type="RefSeq" id="WP_089319399.1">
    <property type="nucleotide sequence ID" value="NZ_FZOQ01000009.1"/>
</dbReference>